<dbReference type="SUPFAM" id="SSF50978">
    <property type="entry name" value="WD40 repeat-like"/>
    <property type="match status" value="1"/>
</dbReference>
<dbReference type="InterPro" id="IPR001680">
    <property type="entry name" value="WD40_rpt"/>
</dbReference>
<evidence type="ECO:0000256" key="4">
    <source>
        <dbReference type="SAM" id="SignalP"/>
    </source>
</evidence>
<proteinExistence type="predicted"/>
<evidence type="ECO:0000313" key="6">
    <source>
        <dbReference type="EMBL" id="EAY29000.1"/>
    </source>
</evidence>
<dbReference type="PROSITE" id="PS50082">
    <property type="entry name" value="WD_REPEATS_2"/>
    <property type="match status" value="5"/>
</dbReference>
<dbReference type="eggNOG" id="COG4249">
    <property type="taxonomic scope" value="Bacteria"/>
</dbReference>
<dbReference type="SUPFAM" id="SSF52129">
    <property type="entry name" value="Caspase-like"/>
    <property type="match status" value="1"/>
</dbReference>
<dbReference type="InterPro" id="IPR029030">
    <property type="entry name" value="Caspase-like_dom_sf"/>
</dbReference>
<keyword evidence="2" id="KW-0677">Repeat</keyword>
<feature type="repeat" description="WD" evidence="3">
    <location>
        <begin position="215"/>
        <end position="247"/>
    </location>
</feature>
<dbReference type="Gene3D" id="2.130.10.10">
    <property type="entry name" value="YVTN repeat-like/Quinoprotein amine dehydrogenase"/>
    <property type="match status" value="4"/>
</dbReference>
<dbReference type="SMART" id="SM00320">
    <property type="entry name" value="WD40"/>
    <property type="match status" value="7"/>
</dbReference>
<reference evidence="6 7" key="1">
    <citation type="submission" date="2007-01" db="EMBL/GenBank/DDBJ databases">
        <authorList>
            <person name="Haygood M."/>
            <person name="Podell S."/>
            <person name="Anderson C."/>
            <person name="Hopkinson B."/>
            <person name="Roe K."/>
            <person name="Barbeau K."/>
            <person name="Gaasterland T."/>
            <person name="Ferriera S."/>
            <person name="Johnson J."/>
            <person name="Kravitz S."/>
            <person name="Beeson K."/>
            <person name="Sutton G."/>
            <person name="Rogers Y.-H."/>
            <person name="Friedman R."/>
            <person name="Frazier M."/>
            <person name="Venter J.C."/>
        </authorList>
    </citation>
    <scope>NUCLEOTIDE SEQUENCE [LARGE SCALE GENOMIC DNA]</scope>
    <source>
        <strain evidence="6 7">ATCC 23134</strain>
    </source>
</reference>
<feature type="repeat" description="WD" evidence="3">
    <location>
        <begin position="465"/>
        <end position="506"/>
    </location>
</feature>
<dbReference type="CDD" id="cd00200">
    <property type="entry name" value="WD40"/>
    <property type="match status" value="1"/>
</dbReference>
<protein>
    <submittedName>
        <fullName evidence="6">WD-40 repeat</fullName>
    </submittedName>
</protein>
<dbReference type="InterPro" id="IPR011600">
    <property type="entry name" value="Pept_C14_caspase"/>
</dbReference>
<dbReference type="InterPro" id="IPR020472">
    <property type="entry name" value="WD40_PAC1"/>
</dbReference>
<dbReference type="SUPFAM" id="SSF50969">
    <property type="entry name" value="YVTN repeat-like/Quinoprotein amine dehydrogenase"/>
    <property type="match status" value="1"/>
</dbReference>
<dbReference type="eggNOG" id="COG2319">
    <property type="taxonomic scope" value="Bacteria"/>
</dbReference>
<organism evidence="6 7">
    <name type="scientific">Microscilla marina ATCC 23134</name>
    <dbReference type="NCBI Taxonomy" id="313606"/>
    <lineage>
        <taxon>Bacteria</taxon>
        <taxon>Pseudomonadati</taxon>
        <taxon>Bacteroidota</taxon>
        <taxon>Cytophagia</taxon>
        <taxon>Cytophagales</taxon>
        <taxon>Microscillaceae</taxon>
        <taxon>Microscilla</taxon>
    </lineage>
</organism>
<dbReference type="Gene3D" id="3.40.50.1460">
    <property type="match status" value="1"/>
</dbReference>
<feature type="chain" id="PRO_5002641518" evidence="4">
    <location>
        <begin position="25"/>
        <end position="1046"/>
    </location>
</feature>
<evidence type="ECO:0000256" key="2">
    <source>
        <dbReference type="ARBA" id="ARBA00022737"/>
    </source>
</evidence>
<dbReference type="GO" id="GO:0004197">
    <property type="term" value="F:cysteine-type endopeptidase activity"/>
    <property type="evidence" value="ECO:0007669"/>
    <property type="project" value="InterPro"/>
</dbReference>
<feature type="signal peptide" evidence="4">
    <location>
        <begin position="1"/>
        <end position="24"/>
    </location>
</feature>
<dbReference type="EMBL" id="AAWS01000013">
    <property type="protein sequence ID" value="EAY29000.1"/>
    <property type="molecule type" value="Genomic_DNA"/>
</dbReference>
<keyword evidence="7" id="KW-1185">Reference proteome</keyword>
<accession>A1ZL34</accession>
<name>A1ZL34_MICM2</name>
<feature type="repeat" description="WD" evidence="3">
    <location>
        <begin position="34"/>
        <end position="75"/>
    </location>
</feature>
<gene>
    <name evidence="6" type="ORF">M23134_00154</name>
</gene>
<keyword evidence="1 3" id="KW-0853">WD repeat</keyword>
<comment type="caution">
    <text evidence="6">The sequence shown here is derived from an EMBL/GenBank/DDBJ whole genome shotgun (WGS) entry which is preliminary data.</text>
</comment>
<dbReference type="Pfam" id="PF00400">
    <property type="entry name" value="WD40"/>
    <property type="match status" value="6"/>
</dbReference>
<dbReference type="Proteomes" id="UP000004095">
    <property type="component" value="Unassembled WGS sequence"/>
</dbReference>
<dbReference type="InterPro" id="IPR036322">
    <property type="entry name" value="WD40_repeat_dom_sf"/>
</dbReference>
<evidence type="ECO:0000259" key="5">
    <source>
        <dbReference type="Pfam" id="PF00656"/>
    </source>
</evidence>
<dbReference type="OrthoDB" id="1492850at2"/>
<evidence type="ECO:0000256" key="1">
    <source>
        <dbReference type="ARBA" id="ARBA00022574"/>
    </source>
</evidence>
<feature type="repeat" description="WD" evidence="3">
    <location>
        <begin position="131"/>
        <end position="172"/>
    </location>
</feature>
<feature type="domain" description="Peptidase C14 caspase" evidence="5">
    <location>
        <begin position="804"/>
        <end position="1030"/>
    </location>
</feature>
<dbReference type="InterPro" id="IPR011044">
    <property type="entry name" value="Quino_amine_DH_bsu"/>
</dbReference>
<dbReference type="PANTHER" id="PTHR19848:SF8">
    <property type="entry name" value="F-BOX AND WD REPEAT DOMAIN CONTAINING 7"/>
    <property type="match status" value="1"/>
</dbReference>
<dbReference type="GO" id="GO:0006508">
    <property type="term" value="P:proteolysis"/>
    <property type="evidence" value="ECO:0007669"/>
    <property type="project" value="InterPro"/>
</dbReference>
<evidence type="ECO:0000256" key="3">
    <source>
        <dbReference type="PROSITE-ProRule" id="PRU00221"/>
    </source>
</evidence>
<dbReference type="RefSeq" id="WP_002697211.1">
    <property type="nucleotide sequence ID" value="NZ_AAWS01000013.1"/>
</dbReference>
<evidence type="ECO:0000313" key="7">
    <source>
        <dbReference type="Proteomes" id="UP000004095"/>
    </source>
</evidence>
<dbReference type="PROSITE" id="PS50294">
    <property type="entry name" value="WD_REPEATS_REGION"/>
    <property type="match status" value="5"/>
</dbReference>
<sequence length="1046" mass="117040">MRILHYNKLWLLCGLLLLTVAIKAQNNTQLVIEPQGHSAKISDILFTPNGQSVISVSHDKTIRIWESSSGELKKTIRGQIGDGSQGKIYSAALSPNGRLLVVGGFFSYGTNREYGAIRIIDLKSNQMIAKLTGHTDVVFSVAFSKDGRYIASGSGDKTIKIWEVNRKRLVTTLKGHSNSIYEVAFAPNGNQLISGSYDKTVKIWDWQNRQVIKTLTRHNNRVQVVAYSPNGRYFATGGYDKRIFLWDNKGNFLKEISTNTTIVKKIRFSRDSKKLLVAAKYQNIYSVPSADLLSSITKHKYATGAALWGATGKYMATGGGDDKEVYVWNTQTGKAVSHVKGKGKPKFNIGFARKGAKIAFGNTWNSGSNKGPLTQAFDFTKMKLYADGVDPADFRKALILYKSNTLTKVGKYKLKIKDELFIKNRSSVDGSIKVFTYTPNASRIILGNSFNMNLYSRKGKKLKQLVGHTSIIRAISPSSDNKLLVSGSDDQTIRLWNIDNPGFSTSKRELKTIAKRFTHPSWLKAWKRNGIENLINEPGIEPWLKAIVAFRKNNENTNANMYEAYLYKQRRIKVRPLATLFVATDNEWVCWTPQGYYAASAGGERYIGWHINRGGNKLGTYYPVATFRKKYYKPDLVKLIIKHGSFDKAMKLYNTNNVQVTENIVKKNENIMDHLPPKVEWVNPAEGDLKVKGKTFTVKARITSGSKITGVKLLVNGRAVAKTRGFEVVKNKSDKEKVLEYKVTLEGPETNLLVFASNTSSSTLSEARTLKREAGSISKKNNDDLEFDVKQNNMLKPNLYVVSVGVSDFKKQSYNLDYAHADAEAITALFKTQKGLLYKDVQVKQLTNKQATRANILDAFYWLEKNVTHKDVAILFIASHGFNEKGKFFILPHDGDPERLRSTAVNWADFQDVLGNLPSKVMLFLDACHSGALGDNLTKTRGSKVNNTEAIREITSAEHGVIVMSASTGSESSLEQPDWKHGAFTYALLKAMAEKKADFNNDGIVYLRELDFFVADEVKTLTKGKQHPTTLKPSTISRMPLVQVRK</sequence>
<dbReference type="PRINTS" id="PR00320">
    <property type="entry name" value="GPROTEINBRPT"/>
</dbReference>
<dbReference type="InterPro" id="IPR019775">
    <property type="entry name" value="WD40_repeat_CS"/>
</dbReference>
<feature type="repeat" description="WD" evidence="3">
    <location>
        <begin position="173"/>
        <end position="214"/>
    </location>
</feature>
<dbReference type="AlphaFoldDB" id="A1ZL34"/>
<dbReference type="InterPro" id="IPR015943">
    <property type="entry name" value="WD40/YVTN_repeat-like_dom_sf"/>
</dbReference>
<dbReference type="PROSITE" id="PS00678">
    <property type="entry name" value="WD_REPEATS_1"/>
    <property type="match status" value="3"/>
</dbReference>
<dbReference type="Pfam" id="PF00656">
    <property type="entry name" value="Peptidase_C14"/>
    <property type="match status" value="1"/>
</dbReference>
<dbReference type="PANTHER" id="PTHR19848">
    <property type="entry name" value="WD40 REPEAT PROTEIN"/>
    <property type="match status" value="1"/>
</dbReference>
<keyword evidence="4" id="KW-0732">Signal</keyword>